<evidence type="ECO:0000313" key="3">
    <source>
        <dbReference type="EMBL" id="SUN29760.1"/>
    </source>
</evidence>
<name>A0AB74H6Y5_STRAG</name>
<gene>
    <name evidence="3" type="ORF">NCTC9828_02011</name>
</gene>
<dbReference type="InterPro" id="IPR001387">
    <property type="entry name" value="Cro/C1-type_HTH"/>
</dbReference>
<feature type="domain" description="HTH cro/C1-type" evidence="2">
    <location>
        <begin position="8"/>
        <end position="62"/>
    </location>
</feature>
<dbReference type="Gene3D" id="1.10.260.40">
    <property type="entry name" value="lambda repressor-like DNA-binding domains"/>
    <property type="match status" value="1"/>
</dbReference>
<sequence length="65" mass="7353">MTKPVITIAEIRAKYKLNQEEFGKSIGVSKQTVSSWEQDVYRIKSRNLLKIYEVYGVSSSDLLGG</sequence>
<dbReference type="SUPFAM" id="SSF47413">
    <property type="entry name" value="lambda repressor-like DNA-binding domains"/>
    <property type="match status" value="1"/>
</dbReference>
<evidence type="ECO:0000313" key="4">
    <source>
        <dbReference type="Proteomes" id="UP000255140"/>
    </source>
</evidence>
<dbReference type="InterPro" id="IPR010982">
    <property type="entry name" value="Lambda_DNA-bd_dom_sf"/>
</dbReference>
<dbReference type="AlphaFoldDB" id="A0AB74H6Y5"/>
<dbReference type="RefSeq" id="WP_000165789.1">
    <property type="nucleotide sequence ID" value="NZ_CDCM01000024.1"/>
</dbReference>
<evidence type="ECO:0000259" key="2">
    <source>
        <dbReference type="PROSITE" id="PS50943"/>
    </source>
</evidence>
<dbReference type="Proteomes" id="UP000255140">
    <property type="component" value="Unassembled WGS sequence"/>
</dbReference>
<accession>A0AB74H6Y5</accession>
<dbReference type="PANTHER" id="PTHR46558:SF11">
    <property type="entry name" value="HTH-TYPE TRANSCRIPTIONAL REGULATOR XRE"/>
    <property type="match status" value="1"/>
</dbReference>
<dbReference type="Pfam" id="PF01381">
    <property type="entry name" value="HTH_3"/>
    <property type="match status" value="1"/>
</dbReference>
<evidence type="ECO:0000256" key="1">
    <source>
        <dbReference type="ARBA" id="ARBA00023125"/>
    </source>
</evidence>
<dbReference type="SMART" id="SM00530">
    <property type="entry name" value="HTH_XRE"/>
    <property type="match status" value="1"/>
</dbReference>
<dbReference type="PROSITE" id="PS50943">
    <property type="entry name" value="HTH_CROC1"/>
    <property type="match status" value="1"/>
</dbReference>
<proteinExistence type="predicted"/>
<protein>
    <submittedName>
        <fullName evidence="3">XRE family transcriptional regulator</fullName>
    </submittedName>
</protein>
<keyword evidence="1" id="KW-0238">DNA-binding</keyword>
<reference evidence="3 4" key="1">
    <citation type="submission" date="2018-06" db="EMBL/GenBank/DDBJ databases">
        <authorList>
            <consortium name="Pathogen Informatics"/>
            <person name="Doyle S."/>
        </authorList>
    </citation>
    <scope>NUCLEOTIDE SEQUENCE [LARGE SCALE GENOMIC DNA]</scope>
    <source>
        <strain evidence="3 4">NCTC9828</strain>
    </source>
</reference>
<dbReference type="PANTHER" id="PTHR46558">
    <property type="entry name" value="TRACRIPTIONAL REGULATORY PROTEIN-RELATED-RELATED"/>
    <property type="match status" value="1"/>
</dbReference>
<dbReference type="EMBL" id="UHEW01000005">
    <property type="protein sequence ID" value="SUN29760.1"/>
    <property type="molecule type" value="Genomic_DNA"/>
</dbReference>
<dbReference type="GO" id="GO:0003677">
    <property type="term" value="F:DNA binding"/>
    <property type="evidence" value="ECO:0007669"/>
    <property type="project" value="UniProtKB-KW"/>
</dbReference>
<comment type="caution">
    <text evidence="3">The sequence shown here is derived from an EMBL/GenBank/DDBJ whole genome shotgun (WGS) entry which is preliminary data.</text>
</comment>
<organism evidence="3 4">
    <name type="scientific">Streptococcus agalactiae</name>
    <dbReference type="NCBI Taxonomy" id="1311"/>
    <lineage>
        <taxon>Bacteria</taxon>
        <taxon>Bacillati</taxon>
        <taxon>Bacillota</taxon>
        <taxon>Bacilli</taxon>
        <taxon>Lactobacillales</taxon>
        <taxon>Streptococcaceae</taxon>
        <taxon>Streptococcus</taxon>
    </lineage>
</organism>
<dbReference type="CDD" id="cd00093">
    <property type="entry name" value="HTH_XRE"/>
    <property type="match status" value="1"/>
</dbReference>